<feature type="transmembrane region" description="Helical" evidence="6">
    <location>
        <begin position="56"/>
        <end position="75"/>
    </location>
</feature>
<proteinExistence type="predicted"/>
<feature type="transmembrane region" description="Helical" evidence="6">
    <location>
        <begin position="29"/>
        <end position="49"/>
    </location>
</feature>
<evidence type="ECO:0000256" key="6">
    <source>
        <dbReference type="SAM" id="Phobius"/>
    </source>
</evidence>
<sequence>MAVPTISPALAGLEARFGHEPHAALMTRLLVPAPSLVVVLSAPVIGYLADRTGKSRMLLLGTLLIAIAGTAGLYLPSLSLILASRFVLGIGVAMIMTSQIALIGDCFEGEARAKMMGWQISARNFGGMIFVSLGGVFAGFDPQLPFAIFTIALLYAPVIWIAFRMADEQGEAAMPQAGMMASLNEGWFLPALALSGFMMLTVGVFFQMPTQLPFFVVSRGYDSASVTGGAMAALTLAGALAALATASLKRSLGVAGLFALGYLAMGAGFGTLSVDAGLPFLLLGAVLIGVGYAILTPAFTGLLLQLVPADRRGAASGMLTTGGFIGQFVSPLVATPLIAAFGYGTVFLTSGGILLILGLGALLVGRVAFAVKGST</sequence>
<keyword evidence="9" id="KW-1185">Reference proteome</keyword>
<keyword evidence="5 6" id="KW-0472">Membrane</keyword>
<evidence type="ECO:0000256" key="3">
    <source>
        <dbReference type="ARBA" id="ARBA00022692"/>
    </source>
</evidence>
<dbReference type="EMBL" id="JACYXJ010000002">
    <property type="protein sequence ID" value="MBD8875622.1"/>
    <property type="molecule type" value="Genomic_DNA"/>
</dbReference>
<dbReference type="Proteomes" id="UP000615687">
    <property type="component" value="Unassembled WGS sequence"/>
</dbReference>
<name>A0ABR9C6U5_9HYPH</name>
<feature type="transmembrane region" description="Helical" evidence="6">
    <location>
        <begin position="124"/>
        <end position="140"/>
    </location>
</feature>
<dbReference type="SUPFAM" id="SSF103473">
    <property type="entry name" value="MFS general substrate transporter"/>
    <property type="match status" value="1"/>
</dbReference>
<dbReference type="CDD" id="cd17473">
    <property type="entry name" value="MFS_arabinose_efflux_permease_like"/>
    <property type="match status" value="1"/>
</dbReference>
<dbReference type="InterPro" id="IPR036259">
    <property type="entry name" value="MFS_trans_sf"/>
</dbReference>
<reference evidence="8 9" key="1">
    <citation type="submission" date="2020-09" db="EMBL/GenBank/DDBJ databases">
        <title>The genome sequence of type strain Labrenzia polysiphoniae KACC 19711.</title>
        <authorList>
            <person name="Liu Y."/>
        </authorList>
    </citation>
    <scope>NUCLEOTIDE SEQUENCE [LARGE SCALE GENOMIC DNA]</scope>
    <source>
        <strain evidence="8 9">KACC 19711</strain>
    </source>
</reference>
<dbReference type="PANTHER" id="PTHR43124">
    <property type="entry name" value="PURINE EFFLUX PUMP PBUE"/>
    <property type="match status" value="1"/>
</dbReference>
<protein>
    <submittedName>
        <fullName evidence="8">MFS transporter</fullName>
    </submittedName>
</protein>
<accession>A0ABR9C6U5</accession>
<evidence type="ECO:0000256" key="2">
    <source>
        <dbReference type="ARBA" id="ARBA00022475"/>
    </source>
</evidence>
<evidence type="ECO:0000256" key="1">
    <source>
        <dbReference type="ARBA" id="ARBA00004651"/>
    </source>
</evidence>
<feature type="transmembrane region" description="Helical" evidence="6">
    <location>
        <begin position="252"/>
        <end position="274"/>
    </location>
</feature>
<organism evidence="8 9">
    <name type="scientific">Roseibium polysiphoniae</name>
    <dbReference type="NCBI Taxonomy" id="2571221"/>
    <lineage>
        <taxon>Bacteria</taxon>
        <taxon>Pseudomonadati</taxon>
        <taxon>Pseudomonadota</taxon>
        <taxon>Alphaproteobacteria</taxon>
        <taxon>Hyphomicrobiales</taxon>
        <taxon>Stappiaceae</taxon>
        <taxon>Roseibium</taxon>
    </lineage>
</organism>
<dbReference type="InterPro" id="IPR020846">
    <property type="entry name" value="MFS_dom"/>
</dbReference>
<keyword evidence="2" id="KW-1003">Cell membrane</keyword>
<evidence type="ECO:0000313" key="8">
    <source>
        <dbReference type="EMBL" id="MBD8875622.1"/>
    </source>
</evidence>
<feature type="transmembrane region" description="Helical" evidence="6">
    <location>
        <begin position="226"/>
        <end position="245"/>
    </location>
</feature>
<feature type="transmembrane region" description="Helical" evidence="6">
    <location>
        <begin position="280"/>
        <end position="307"/>
    </location>
</feature>
<feature type="transmembrane region" description="Helical" evidence="6">
    <location>
        <begin position="81"/>
        <end position="103"/>
    </location>
</feature>
<feature type="transmembrane region" description="Helical" evidence="6">
    <location>
        <begin position="347"/>
        <end position="369"/>
    </location>
</feature>
<evidence type="ECO:0000313" key="9">
    <source>
        <dbReference type="Proteomes" id="UP000615687"/>
    </source>
</evidence>
<evidence type="ECO:0000256" key="4">
    <source>
        <dbReference type="ARBA" id="ARBA00022989"/>
    </source>
</evidence>
<dbReference type="PANTHER" id="PTHR43124:SF3">
    <property type="entry name" value="CHLORAMPHENICOL EFFLUX PUMP RV0191"/>
    <property type="match status" value="1"/>
</dbReference>
<keyword evidence="3 6" id="KW-0812">Transmembrane</keyword>
<dbReference type="InterPro" id="IPR011701">
    <property type="entry name" value="MFS"/>
</dbReference>
<dbReference type="PROSITE" id="PS50850">
    <property type="entry name" value="MFS"/>
    <property type="match status" value="1"/>
</dbReference>
<comment type="caution">
    <text evidence="8">The sequence shown here is derived from an EMBL/GenBank/DDBJ whole genome shotgun (WGS) entry which is preliminary data.</text>
</comment>
<feature type="domain" description="Major facilitator superfamily (MFS) profile" evidence="7">
    <location>
        <begin position="1"/>
        <end position="369"/>
    </location>
</feature>
<evidence type="ECO:0000256" key="5">
    <source>
        <dbReference type="ARBA" id="ARBA00023136"/>
    </source>
</evidence>
<feature type="transmembrane region" description="Helical" evidence="6">
    <location>
        <begin position="146"/>
        <end position="166"/>
    </location>
</feature>
<keyword evidence="4 6" id="KW-1133">Transmembrane helix</keyword>
<dbReference type="Pfam" id="PF07690">
    <property type="entry name" value="MFS_1"/>
    <property type="match status" value="1"/>
</dbReference>
<feature type="transmembrane region" description="Helical" evidence="6">
    <location>
        <begin position="187"/>
        <end position="206"/>
    </location>
</feature>
<feature type="transmembrane region" description="Helical" evidence="6">
    <location>
        <begin position="319"/>
        <end position="341"/>
    </location>
</feature>
<dbReference type="InterPro" id="IPR050189">
    <property type="entry name" value="MFS_Efflux_Transporters"/>
</dbReference>
<comment type="subcellular location">
    <subcellularLocation>
        <location evidence="1">Cell membrane</location>
        <topology evidence="1">Multi-pass membrane protein</topology>
    </subcellularLocation>
</comment>
<evidence type="ECO:0000259" key="7">
    <source>
        <dbReference type="PROSITE" id="PS50850"/>
    </source>
</evidence>
<dbReference type="Gene3D" id="1.20.1250.20">
    <property type="entry name" value="MFS general substrate transporter like domains"/>
    <property type="match status" value="1"/>
</dbReference>
<gene>
    <name evidence="8" type="ORF">IG617_04885</name>
</gene>